<keyword evidence="2" id="KW-1185">Reference proteome</keyword>
<dbReference type="InterPro" id="IPR011013">
    <property type="entry name" value="Gal_mutarotase_sf_dom"/>
</dbReference>
<reference evidence="2" key="1">
    <citation type="submission" date="2018-12" db="EMBL/GenBank/DDBJ databases">
        <title>Tengunoibacter tsumagoiensis gen. nov., sp. nov., Dictyobacter kobayashii sp. nov., D. alpinus sp. nov., and D. joshuensis sp. nov. and description of Dictyobacteraceae fam. nov. within the order Ktedonobacterales isolated from Tengu-no-mugimeshi.</title>
        <authorList>
            <person name="Wang C.M."/>
            <person name="Zheng Y."/>
            <person name="Sakai Y."/>
            <person name="Toyoda A."/>
            <person name="Minakuchi Y."/>
            <person name="Abe K."/>
            <person name="Yokota A."/>
            <person name="Yabe S."/>
        </authorList>
    </citation>
    <scope>NUCLEOTIDE SEQUENCE [LARGE SCALE GENOMIC DNA]</scope>
    <source>
        <strain evidence="2">Uno16</strain>
    </source>
</reference>
<dbReference type="GO" id="GO:0004034">
    <property type="term" value="F:aldose 1-epimerase activity"/>
    <property type="evidence" value="ECO:0007669"/>
    <property type="project" value="TreeGrafter"/>
</dbReference>
<dbReference type="PANTHER" id="PTHR10091:SF0">
    <property type="entry name" value="GALACTOSE MUTAROTASE"/>
    <property type="match status" value="1"/>
</dbReference>
<dbReference type="InterPro" id="IPR008183">
    <property type="entry name" value="Aldose_1/G6P_1-epimerase"/>
</dbReference>
<protein>
    <submittedName>
        <fullName evidence="1">Aldose 1-epimerase</fullName>
    </submittedName>
</protein>
<evidence type="ECO:0000313" key="1">
    <source>
        <dbReference type="EMBL" id="GCE26083.1"/>
    </source>
</evidence>
<dbReference type="EMBL" id="BIFT01000001">
    <property type="protein sequence ID" value="GCE26083.1"/>
    <property type="molecule type" value="Genomic_DNA"/>
</dbReference>
<dbReference type="Pfam" id="PF01263">
    <property type="entry name" value="Aldose_epim"/>
    <property type="match status" value="1"/>
</dbReference>
<comment type="caution">
    <text evidence="1">The sequence shown here is derived from an EMBL/GenBank/DDBJ whole genome shotgun (WGS) entry which is preliminary data.</text>
</comment>
<proteinExistence type="predicted"/>
<dbReference type="OrthoDB" id="9795355at2"/>
<dbReference type="Gene3D" id="2.70.98.10">
    <property type="match status" value="1"/>
</dbReference>
<dbReference type="InterPro" id="IPR014718">
    <property type="entry name" value="GH-type_carb-bd"/>
</dbReference>
<accession>A0A402B404</accession>
<sequence>MTIEHQQGAFAAEISQDPELASIILSLSYEDAQDSAKSMSISVAPDLGSNLFRFRVGEHEVIYCDRDVLKQMSFTGDFVLWPFPNRVRDRRYSFAGQDYSLEDIKRPQGNYVLVHGLVFDRAWQYEQPVVHPDSVSVTTYVDISRESDHDYAAYPFDSRLSLTYRLTREGVQITYEVQNKGTKVLPFGFALHPYFSLLSGKQDTYVSIPAATVMEADEELLPTGRLLDVNSTMYAMFDLRQPVAVGALKLDHVYTNLQPGVPAVIDYRQQGIQLRISTTDDFTHTVIYTATAQDPFFCLEHQTCSTDAINLHNQGEEGKKMAHLLELNPGDTYRGTLNYQISFQR</sequence>
<organism evidence="1 2">
    <name type="scientific">Dictyobacter alpinus</name>
    <dbReference type="NCBI Taxonomy" id="2014873"/>
    <lineage>
        <taxon>Bacteria</taxon>
        <taxon>Bacillati</taxon>
        <taxon>Chloroflexota</taxon>
        <taxon>Ktedonobacteria</taxon>
        <taxon>Ktedonobacterales</taxon>
        <taxon>Dictyobacteraceae</taxon>
        <taxon>Dictyobacter</taxon>
    </lineage>
</organism>
<dbReference type="GO" id="GO:0030246">
    <property type="term" value="F:carbohydrate binding"/>
    <property type="evidence" value="ECO:0007669"/>
    <property type="project" value="InterPro"/>
</dbReference>
<dbReference type="GO" id="GO:0033499">
    <property type="term" value="P:galactose catabolic process via UDP-galactose, Leloir pathway"/>
    <property type="evidence" value="ECO:0007669"/>
    <property type="project" value="TreeGrafter"/>
</dbReference>
<dbReference type="RefSeq" id="WP_126626589.1">
    <property type="nucleotide sequence ID" value="NZ_BIFT01000001.1"/>
</dbReference>
<dbReference type="GO" id="GO:0006006">
    <property type="term" value="P:glucose metabolic process"/>
    <property type="evidence" value="ECO:0007669"/>
    <property type="project" value="TreeGrafter"/>
</dbReference>
<gene>
    <name evidence="1" type="ORF">KDA_15670</name>
</gene>
<dbReference type="Proteomes" id="UP000287171">
    <property type="component" value="Unassembled WGS sequence"/>
</dbReference>
<dbReference type="SUPFAM" id="SSF74650">
    <property type="entry name" value="Galactose mutarotase-like"/>
    <property type="match status" value="1"/>
</dbReference>
<evidence type="ECO:0000313" key="2">
    <source>
        <dbReference type="Proteomes" id="UP000287171"/>
    </source>
</evidence>
<name>A0A402B404_9CHLR</name>
<dbReference type="PANTHER" id="PTHR10091">
    <property type="entry name" value="ALDOSE-1-EPIMERASE"/>
    <property type="match status" value="1"/>
</dbReference>
<dbReference type="AlphaFoldDB" id="A0A402B404"/>